<keyword evidence="6" id="KW-0677">Repeat</keyword>
<dbReference type="GO" id="GO:0017000">
    <property type="term" value="P:antibiotic biosynthetic process"/>
    <property type="evidence" value="ECO:0007669"/>
    <property type="project" value="UniProtKB-KW"/>
</dbReference>
<protein>
    <submittedName>
        <fullName evidence="10">Non-ribosomal peptide synthetase</fullName>
    </submittedName>
</protein>
<dbReference type="InterPro" id="IPR045851">
    <property type="entry name" value="AMP-bd_C_sf"/>
</dbReference>
<dbReference type="FunFam" id="2.30.38.10:FF:000001">
    <property type="entry name" value="Non-ribosomal peptide synthetase PvdI"/>
    <property type="match status" value="1"/>
</dbReference>
<dbReference type="GO" id="GO:0044550">
    <property type="term" value="P:secondary metabolite biosynthetic process"/>
    <property type="evidence" value="ECO:0007669"/>
    <property type="project" value="UniProtKB-ARBA"/>
</dbReference>
<dbReference type="InterPro" id="IPR009081">
    <property type="entry name" value="PP-bd_ACP"/>
</dbReference>
<dbReference type="SUPFAM" id="SSF52777">
    <property type="entry name" value="CoA-dependent acyltransferases"/>
    <property type="match status" value="1"/>
</dbReference>
<dbReference type="GO" id="GO:0031177">
    <property type="term" value="F:phosphopantetheine binding"/>
    <property type="evidence" value="ECO:0007669"/>
    <property type="project" value="TreeGrafter"/>
</dbReference>
<dbReference type="PROSITE" id="PS50075">
    <property type="entry name" value="CARRIER"/>
    <property type="match status" value="1"/>
</dbReference>
<keyword evidence="4" id="KW-0597">Phosphoprotein</keyword>
<dbReference type="PANTHER" id="PTHR45527">
    <property type="entry name" value="NONRIBOSOMAL PEPTIDE SYNTHETASE"/>
    <property type="match status" value="1"/>
</dbReference>
<dbReference type="Pfam" id="PF00501">
    <property type="entry name" value="AMP-binding"/>
    <property type="match status" value="1"/>
</dbReference>
<proteinExistence type="inferred from homology"/>
<dbReference type="Pfam" id="PF00550">
    <property type="entry name" value="PP-binding"/>
    <property type="match status" value="1"/>
</dbReference>
<dbReference type="GO" id="GO:0005737">
    <property type="term" value="C:cytoplasm"/>
    <property type="evidence" value="ECO:0007669"/>
    <property type="project" value="TreeGrafter"/>
</dbReference>
<evidence type="ECO:0000256" key="6">
    <source>
        <dbReference type="ARBA" id="ARBA00022737"/>
    </source>
</evidence>
<dbReference type="Gene3D" id="3.30.300.30">
    <property type="match status" value="1"/>
</dbReference>
<evidence type="ECO:0000259" key="9">
    <source>
        <dbReference type="PROSITE" id="PS50075"/>
    </source>
</evidence>
<feature type="domain" description="Carrier" evidence="9">
    <location>
        <begin position="770"/>
        <end position="844"/>
    </location>
</feature>
<dbReference type="PANTHER" id="PTHR45527:SF1">
    <property type="entry name" value="FATTY ACID SYNTHASE"/>
    <property type="match status" value="1"/>
</dbReference>
<dbReference type="InterPro" id="IPR000873">
    <property type="entry name" value="AMP-dep_synth/lig_dom"/>
</dbReference>
<keyword evidence="8" id="KW-0511">Multifunctional enzyme</keyword>
<accession>A0A934JC50</accession>
<dbReference type="InterPro" id="IPR036736">
    <property type="entry name" value="ACP-like_sf"/>
</dbReference>
<evidence type="ECO:0000256" key="2">
    <source>
        <dbReference type="ARBA" id="ARBA00006432"/>
    </source>
</evidence>
<dbReference type="InterPro" id="IPR010071">
    <property type="entry name" value="AA_adenyl_dom"/>
</dbReference>
<evidence type="ECO:0000313" key="10">
    <source>
        <dbReference type="EMBL" id="MBJ6364093.1"/>
    </source>
</evidence>
<dbReference type="EMBL" id="JAELUP010000117">
    <property type="protein sequence ID" value="MBJ6364093.1"/>
    <property type="molecule type" value="Genomic_DNA"/>
</dbReference>
<dbReference type="InterPro" id="IPR020845">
    <property type="entry name" value="AMP-binding_CS"/>
</dbReference>
<dbReference type="Gene3D" id="3.40.50.980">
    <property type="match status" value="2"/>
</dbReference>
<dbReference type="NCBIfam" id="TIGR01733">
    <property type="entry name" value="AA-adenyl-dom"/>
    <property type="match status" value="1"/>
</dbReference>
<dbReference type="Pfam" id="PF13193">
    <property type="entry name" value="AMP-binding_C"/>
    <property type="match status" value="1"/>
</dbReference>
<dbReference type="GO" id="GO:0043041">
    <property type="term" value="P:amino acid activation for nonribosomal peptide biosynthetic process"/>
    <property type="evidence" value="ECO:0007669"/>
    <property type="project" value="TreeGrafter"/>
</dbReference>
<comment type="cofactor">
    <cofactor evidence="1">
        <name>pantetheine 4'-phosphate</name>
        <dbReference type="ChEBI" id="CHEBI:47942"/>
    </cofactor>
</comment>
<evidence type="ECO:0000256" key="3">
    <source>
        <dbReference type="ARBA" id="ARBA00022450"/>
    </source>
</evidence>
<dbReference type="Proteomes" id="UP000640274">
    <property type="component" value="Unassembled WGS sequence"/>
</dbReference>
<dbReference type="FunFam" id="3.40.50.12780:FF:000012">
    <property type="entry name" value="Non-ribosomal peptide synthetase"/>
    <property type="match status" value="1"/>
</dbReference>
<dbReference type="Gene3D" id="1.10.1200.10">
    <property type="entry name" value="ACP-like"/>
    <property type="match status" value="1"/>
</dbReference>
<name>A0A934JC50_9BACL</name>
<dbReference type="GO" id="GO:0016874">
    <property type="term" value="F:ligase activity"/>
    <property type="evidence" value="ECO:0007669"/>
    <property type="project" value="UniProtKB-KW"/>
</dbReference>
<dbReference type="SUPFAM" id="SSF56801">
    <property type="entry name" value="Acetyl-CoA synthetase-like"/>
    <property type="match status" value="1"/>
</dbReference>
<comment type="similarity">
    <text evidence="2">Belongs to the ATP-dependent AMP-binding enzyme family.</text>
</comment>
<sequence>MGIDSYSDNLLLTSGKWEEEREYWLGKLDPDSLPSGFEGDLREQKSRTGVPELVNCRLPAALTEKLLSASSGSHQGIYALLLSGVLYVLHRYTGEQTVTVGMPSGRRTGESSVPDQLTALQMDVDEALSFKSYIRHVSQTVQEARKYKHISYSAVIRLIKQDAEAAAPAFKTVVAMNTLHAPIYLQDAQATVTFYFSLEEDRLLLELLYERSMYSRRFIERIGRHFISFLDEALQDSSMPLSHVKMLLPEEVDELEALNSTAVCYPKDKTIHELFDHQAQRTPEWTALRFASQELTYGQLKERSDRLACLLRTKGIGRQQVAAIMTNRSPEMIVAILAVLKAGGAYVPIDPTYPSDRIAHMLNDSGSAVLLTQSGFVETVPFQGAVLDVDDSSIYEESGFMLFDVSAPEDAAYLIYTSGSTGLPKGVLVPHRSVVNFITGITECIPSFTEGKRIAAVTTLSFDIFVLETLLPLTQGLTVVIAGEQEQQSPALLNRWLADHQIQLFQATPSRVQLLLNDEAAEAGLAHVTTLMLGGEAFPEELLRKLRERCGQADIYNMYGPTETTVWSAVKNVTHASSITLGTPIANTQLYIVDSRMRQLPEGVAGELCIAGDGMAIGYWQREQLTAERFVPCPFGGGRMYRTGDLARRLPDGEIEFLGRIDNQVKIRGFRVELGEIESALLGMREVKAAVCQAKEDGQGNRILCAYYVSQTRITADELRSAIASKLPDYMLPSFYIPLDELPYTPNGKIDRKQLPDPYALSDRLFIGEPPASEQEERLLLIWKSVLEVEGIGVTDDFFNAGGHSLKALRLEVELEKAGFAFDGEDLYRYPTIRGFLNRIKDAPTGNVAEDASLPAGIEAFAGATWVKVAHDERIEPFNDVFYKECFYHSLFPSIRYFERSLLPLLVNDTVVYKFDEANVHFQVGYESAVPLYNLLGSMGIAMDMRMAGRDVVGEIKQAVRSNKLAIVRIDCYYATDRTETYQTKHWPHSWLVFGFDDSRQVFSVIEHDHIENLTYRKRWVSYEDTLQGHLGYLDEFGSEEPVYYELSAAAGKDESSDVNRLIASSVAAGERRRMISASMSALERFIQVVSQKMRDERFLAQDGERLLDALNQIVNAKLFDKYRYEQLLGPYLQLQPDVDSILEVWKQIRAKVAKSVFSAKLRPETVTLLCGQFDLAFALEREYADKLAGIIPDHDELEKITTSG</sequence>
<keyword evidence="11" id="KW-1185">Reference proteome</keyword>
<gene>
    <name evidence="10" type="ORF">JFN88_23030</name>
</gene>
<evidence type="ECO:0000256" key="5">
    <source>
        <dbReference type="ARBA" id="ARBA00022598"/>
    </source>
</evidence>
<evidence type="ECO:0000256" key="8">
    <source>
        <dbReference type="ARBA" id="ARBA00023268"/>
    </source>
</evidence>
<dbReference type="PROSITE" id="PS00455">
    <property type="entry name" value="AMP_BINDING"/>
    <property type="match status" value="1"/>
</dbReference>
<organism evidence="10 11">
    <name type="scientific">Paenibacillus roseus</name>
    <dbReference type="NCBI Taxonomy" id="2798579"/>
    <lineage>
        <taxon>Bacteria</taxon>
        <taxon>Bacillati</taxon>
        <taxon>Bacillota</taxon>
        <taxon>Bacilli</taxon>
        <taxon>Bacillales</taxon>
        <taxon>Paenibacillaceae</taxon>
        <taxon>Paenibacillus</taxon>
    </lineage>
</organism>
<dbReference type="RefSeq" id="WP_199021698.1">
    <property type="nucleotide sequence ID" value="NZ_JAELUP010000117.1"/>
</dbReference>
<keyword evidence="7" id="KW-0045">Antibiotic biosynthesis</keyword>
<dbReference type="CDD" id="cd05930">
    <property type="entry name" value="A_NRPS"/>
    <property type="match status" value="1"/>
</dbReference>
<dbReference type="Gene3D" id="2.30.38.10">
    <property type="entry name" value="Luciferase, Domain 3"/>
    <property type="match status" value="1"/>
</dbReference>
<dbReference type="InterPro" id="IPR025110">
    <property type="entry name" value="AMP-bd_C"/>
</dbReference>
<dbReference type="Gene3D" id="3.30.559.30">
    <property type="entry name" value="Nonribosomal peptide synthetase, condensation domain"/>
    <property type="match status" value="1"/>
</dbReference>
<dbReference type="FunFam" id="3.40.50.980:FF:000001">
    <property type="entry name" value="Non-ribosomal peptide synthetase"/>
    <property type="match status" value="1"/>
</dbReference>
<keyword evidence="5" id="KW-0436">Ligase</keyword>
<dbReference type="FunFam" id="3.30.300.30:FF:000010">
    <property type="entry name" value="Enterobactin synthetase component F"/>
    <property type="match status" value="1"/>
</dbReference>
<evidence type="ECO:0000256" key="7">
    <source>
        <dbReference type="ARBA" id="ARBA00023194"/>
    </source>
</evidence>
<dbReference type="SUPFAM" id="SSF47336">
    <property type="entry name" value="ACP-like"/>
    <property type="match status" value="1"/>
</dbReference>
<keyword evidence="3" id="KW-0596">Phosphopantetheine</keyword>
<comment type="caution">
    <text evidence="10">The sequence shown here is derived from an EMBL/GenBank/DDBJ whole genome shotgun (WGS) entry which is preliminary data.</text>
</comment>
<dbReference type="Pfam" id="PF00668">
    <property type="entry name" value="Condensation"/>
    <property type="match status" value="1"/>
</dbReference>
<reference evidence="10" key="1">
    <citation type="submission" date="2020-12" db="EMBL/GenBank/DDBJ databases">
        <authorList>
            <person name="Huq M.A."/>
        </authorList>
    </citation>
    <scope>NUCLEOTIDE SEQUENCE</scope>
    <source>
        <strain evidence="10">MAHUQ-46</strain>
    </source>
</reference>
<evidence type="ECO:0000256" key="1">
    <source>
        <dbReference type="ARBA" id="ARBA00001957"/>
    </source>
</evidence>
<dbReference type="InterPro" id="IPR001242">
    <property type="entry name" value="Condensation_dom"/>
</dbReference>
<evidence type="ECO:0000313" key="11">
    <source>
        <dbReference type="Proteomes" id="UP000640274"/>
    </source>
</evidence>
<evidence type="ECO:0000256" key="4">
    <source>
        <dbReference type="ARBA" id="ARBA00022553"/>
    </source>
</evidence>
<dbReference type="AlphaFoldDB" id="A0A934JC50"/>